<comment type="caution">
    <text evidence="1">The sequence shown here is derived from an EMBL/GenBank/DDBJ whole genome shotgun (WGS) entry which is preliminary data.</text>
</comment>
<protein>
    <submittedName>
        <fullName evidence="1">Uncharacterized protein</fullName>
    </submittedName>
</protein>
<sequence length="104" mass="12424">MTMENRGNNVIHVIPPTSILFMNMRLRSFFSKETRLYNATTKLHFEANISYVGDITRISRRDLAKKLGPYYRKYLKEIENELAQVGIFLEARAPWWERPCDYYD</sequence>
<dbReference type="AlphaFoldDB" id="A0A1F6C5B2"/>
<evidence type="ECO:0000313" key="2">
    <source>
        <dbReference type="Proteomes" id="UP000178249"/>
    </source>
</evidence>
<reference evidence="1 2" key="1">
    <citation type="journal article" date="2016" name="Nat. Commun.">
        <title>Thousands of microbial genomes shed light on interconnected biogeochemical processes in an aquifer system.</title>
        <authorList>
            <person name="Anantharaman K."/>
            <person name="Brown C.T."/>
            <person name="Hug L.A."/>
            <person name="Sharon I."/>
            <person name="Castelle C.J."/>
            <person name="Probst A.J."/>
            <person name="Thomas B.C."/>
            <person name="Singh A."/>
            <person name="Wilkins M.J."/>
            <person name="Karaoz U."/>
            <person name="Brodie E.L."/>
            <person name="Williams K.H."/>
            <person name="Hubbard S.S."/>
            <person name="Banfield J.F."/>
        </authorList>
    </citation>
    <scope>NUCLEOTIDE SEQUENCE [LARGE SCALE GENOMIC DNA]</scope>
</reference>
<gene>
    <name evidence="1" type="ORF">A2841_02240</name>
</gene>
<accession>A0A1F6C5B2</accession>
<evidence type="ECO:0000313" key="1">
    <source>
        <dbReference type="EMBL" id="OGG44303.1"/>
    </source>
</evidence>
<dbReference type="Proteomes" id="UP000178249">
    <property type="component" value="Unassembled WGS sequence"/>
</dbReference>
<proteinExistence type="predicted"/>
<name>A0A1F6C5B2_9BACT</name>
<dbReference type="EMBL" id="MFKP01000013">
    <property type="protein sequence ID" value="OGG44303.1"/>
    <property type="molecule type" value="Genomic_DNA"/>
</dbReference>
<organism evidence="1 2">
    <name type="scientific">Candidatus Kaiserbacteria bacterium RIFCSPHIGHO2_01_FULL_48_10</name>
    <dbReference type="NCBI Taxonomy" id="1798476"/>
    <lineage>
        <taxon>Bacteria</taxon>
        <taxon>Candidatus Kaiseribacteriota</taxon>
    </lineage>
</organism>